<dbReference type="SUPFAM" id="SSF49879">
    <property type="entry name" value="SMAD/FHA domain"/>
    <property type="match status" value="1"/>
</dbReference>
<sequence length="168" mass="17154">MSDVIACPNPDCGLEMDRTVLAMCTSCGTDLWAIPPRAAATTPAPAAAAPVAPGSVPAAPAPQSVGPALLRLPGGSAVVVPSDGLPVALGRDPSFADAAAFASFDNISRRHATVWFDGTTLEVKDNGSANGTWVDGRRLEPDVRTEVGPHQSLRLASDVTVTIDRGTA</sequence>
<evidence type="ECO:0000313" key="4">
    <source>
        <dbReference type="Proteomes" id="UP001206890"/>
    </source>
</evidence>
<dbReference type="Proteomes" id="UP001206890">
    <property type="component" value="Unassembled WGS sequence"/>
</dbReference>
<dbReference type="InterPro" id="IPR008984">
    <property type="entry name" value="SMAD_FHA_dom_sf"/>
</dbReference>
<evidence type="ECO:0000256" key="1">
    <source>
        <dbReference type="ARBA" id="ARBA00022553"/>
    </source>
</evidence>
<feature type="domain" description="FHA" evidence="2">
    <location>
        <begin position="87"/>
        <end position="139"/>
    </location>
</feature>
<proteinExistence type="predicted"/>
<evidence type="ECO:0000313" key="3">
    <source>
        <dbReference type="EMBL" id="MCT2116464.1"/>
    </source>
</evidence>
<name>A0AAW5Q630_9ACTN</name>
<dbReference type="PROSITE" id="PS50006">
    <property type="entry name" value="FHA_DOMAIN"/>
    <property type="match status" value="1"/>
</dbReference>
<dbReference type="EMBL" id="JALXTC010000004">
    <property type="protein sequence ID" value="MCT2116464.1"/>
    <property type="molecule type" value="Genomic_DNA"/>
</dbReference>
<dbReference type="Gene3D" id="2.60.200.20">
    <property type="match status" value="1"/>
</dbReference>
<keyword evidence="1" id="KW-0597">Phosphoprotein</keyword>
<dbReference type="AlphaFoldDB" id="A0AAW5Q630"/>
<reference evidence="3" key="1">
    <citation type="submission" date="2022-04" db="EMBL/GenBank/DDBJ databases">
        <title>Human microbiome associated bacterial genomes.</title>
        <authorList>
            <person name="Sandstrom S."/>
            <person name="Salamzade R."/>
            <person name="Kalan L.R."/>
        </authorList>
    </citation>
    <scope>NUCLEOTIDE SEQUENCE</scope>
    <source>
        <strain evidence="3">P3-SID1762</strain>
    </source>
</reference>
<evidence type="ECO:0000259" key="2">
    <source>
        <dbReference type="PROSITE" id="PS50006"/>
    </source>
</evidence>
<protein>
    <submittedName>
        <fullName evidence="3">FHA domain-containing protein</fullName>
    </submittedName>
</protein>
<dbReference type="Pfam" id="PF00498">
    <property type="entry name" value="FHA"/>
    <property type="match status" value="1"/>
</dbReference>
<dbReference type="RefSeq" id="WP_083324219.1">
    <property type="nucleotide sequence ID" value="NZ_JALXRO010000002.1"/>
</dbReference>
<accession>A0AAW5Q630</accession>
<dbReference type="InterPro" id="IPR000253">
    <property type="entry name" value="FHA_dom"/>
</dbReference>
<comment type="caution">
    <text evidence="3">The sequence shown here is derived from an EMBL/GenBank/DDBJ whole genome shotgun (WGS) entry which is preliminary data.</text>
</comment>
<dbReference type="CDD" id="cd00060">
    <property type="entry name" value="FHA"/>
    <property type="match status" value="1"/>
</dbReference>
<organism evidence="3 4">
    <name type="scientific">Dietzia cinnamea</name>
    <dbReference type="NCBI Taxonomy" id="321318"/>
    <lineage>
        <taxon>Bacteria</taxon>
        <taxon>Bacillati</taxon>
        <taxon>Actinomycetota</taxon>
        <taxon>Actinomycetes</taxon>
        <taxon>Mycobacteriales</taxon>
        <taxon>Dietziaceae</taxon>
        <taxon>Dietzia</taxon>
    </lineage>
</organism>
<gene>
    <name evidence="3" type="ORF">M3D93_01620</name>
</gene>
<dbReference type="SMART" id="SM00240">
    <property type="entry name" value="FHA"/>
    <property type="match status" value="1"/>
</dbReference>